<name>W9XFE7_9EURO</name>
<dbReference type="GO" id="GO:0019632">
    <property type="term" value="P:shikimate metabolic process"/>
    <property type="evidence" value="ECO:0007669"/>
    <property type="project" value="TreeGrafter"/>
</dbReference>
<dbReference type="OrthoDB" id="204377at2759"/>
<evidence type="ECO:0000313" key="2">
    <source>
        <dbReference type="EMBL" id="EXJ78923.1"/>
    </source>
</evidence>
<dbReference type="GO" id="GO:0009423">
    <property type="term" value="P:chorismate biosynthetic process"/>
    <property type="evidence" value="ECO:0007669"/>
    <property type="project" value="TreeGrafter"/>
</dbReference>
<proteinExistence type="predicted"/>
<dbReference type="SUPFAM" id="SSF53223">
    <property type="entry name" value="Aminoacid dehydrogenase-like, N-terminal domain"/>
    <property type="match status" value="1"/>
</dbReference>
<evidence type="ECO:0000313" key="3">
    <source>
        <dbReference type="Proteomes" id="UP000019478"/>
    </source>
</evidence>
<dbReference type="InterPro" id="IPR013708">
    <property type="entry name" value="Shikimate_DH-bd_N"/>
</dbReference>
<sequence>MGPITPQNDERAFTYLVGIGVTHSVAPPMHDFIARSLGYDWKFLAQECPSVEDAVALFRKPSFAGGVVTMPYKTSIMQHLDGLDEYATTIGACNNVYRAADGSLRGTNTDWRGIKGCLLQGDPQGEGKGKPALIIGAGGASRAALFALHDQLQSNPIYVVNRDRAEVDALVKDAQAYDGRVQIIHLRSVDEAKALPAPYYIVGTVPDFEPKSPEEIAARDVVEHFLSSSAEKGVLLDMCFKPRRTRYLKLGEKHGWKTVEGVNIIGHQIQEQYRLWAGEKASERINTKGAWEVLLQAADKSPAINF</sequence>
<dbReference type="GeneID" id="19172511"/>
<dbReference type="PANTHER" id="PTHR21089">
    <property type="entry name" value="SHIKIMATE DEHYDROGENASE"/>
    <property type="match status" value="1"/>
</dbReference>
<organism evidence="2 3">
    <name type="scientific">Capronia epimyces CBS 606.96</name>
    <dbReference type="NCBI Taxonomy" id="1182542"/>
    <lineage>
        <taxon>Eukaryota</taxon>
        <taxon>Fungi</taxon>
        <taxon>Dikarya</taxon>
        <taxon>Ascomycota</taxon>
        <taxon>Pezizomycotina</taxon>
        <taxon>Eurotiomycetes</taxon>
        <taxon>Chaetothyriomycetidae</taxon>
        <taxon>Chaetothyriales</taxon>
        <taxon>Herpotrichiellaceae</taxon>
        <taxon>Capronia</taxon>
    </lineage>
</organism>
<dbReference type="EMBL" id="AMGY01000008">
    <property type="protein sequence ID" value="EXJ78923.1"/>
    <property type="molecule type" value="Genomic_DNA"/>
</dbReference>
<dbReference type="SUPFAM" id="SSF51735">
    <property type="entry name" value="NAD(P)-binding Rossmann-fold domains"/>
    <property type="match status" value="1"/>
</dbReference>
<dbReference type="Gene3D" id="3.40.50.720">
    <property type="entry name" value="NAD(P)-binding Rossmann-like Domain"/>
    <property type="match status" value="1"/>
</dbReference>
<accession>W9XFE7</accession>
<comment type="caution">
    <text evidence="2">The sequence shown here is derived from an EMBL/GenBank/DDBJ whole genome shotgun (WGS) entry which is preliminary data.</text>
</comment>
<dbReference type="InterPro" id="IPR036291">
    <property type="entry name" value="NAD(P)-bd_dom_sf"/>
</dbReference>
<dbReference type="AlphaFoldDB" id="W9XFE7"/>
<gene>
    <name evidence="2" type="ORF">A1O3_08423</name>
</gene>
<evidence type="ECO:0000259" key="1">
    <source>
        <dbReference type="Pfam" id="PF08501"/>
    </source>
</evidence>
<dbReference type="RefSeq" id="XP_007736711.1">
    <property type="nucleotide sequence ID" value="XM_007738521.1"/>
</dbReference>
<feature type="domain" description="Shikimate dehydrogenase substrate binding N-terminal" evidence="1">
    <location>
        <begin position="16"/>
        <end position="96"/>
    </location>
</feature>
<dbReference type="Proteomes" id="UP000019478">
    <property type="component" value="Unassembled WGS sequence"/>
</dbReference>
<dbReference type="InterPro" id="IPR046346">
    <property type="entry name" value="Aminoacid_DH-like_N_sf"/>
</dbReference>
<dbReference type="Gene3D" id="3.40.50.10860">
    <property type="entry name" value="Leucine Dehydrogenase, chain A, domain 1"/>
    <property type="match status" value="1"/>
</dbReference>
<dbReference type="PANTHER" id="PTHR21089:SF26">
    <property type="entry name" value="AROM POLYPEPTIDE, PUTATIVE-RELATED"/>
    <property type="match status" value="1"/>
</dbReference>
<dbReference type="GO" id="GO:0004764">
    <property type="term" value="F:shikimate 3-dehydrogenase (NADP+) activity"/>
    <property type="evidence" value="ECO:0007669"/>
    <property type="project" value="InterPro"/>
</dbReference>
<protein>
    <submittedName>
        <fullName evidence="2">Shikimate dehydrogenase</fullName>
    </submittedName>
</protein>
<reference evidence="2 3" key="1">
    <citation type="submission" date="2013-03" db="EMBL/GenBank/DDBJ databases">
        <title>The Genome Sequence of Capronia epimyces CBS 606.96.</title>
        <authorList>
            <consortium name="The Broad Institute Genomics Platform"/>
            <person name="Cuomo C."/>
            <person name="de Hoog S."/>
            <person name="Gorbushina A."/>
            <person name="Walker B."/>
            <person name="Young S.K."/>
            <person name="Zeng Q."/>
            <person name="Gargeya S."/>
            <person name="Fitzgerald M."/>
            <person name="Haas B."/>
            <person name="Abouelleil A."/>
            <person name="Allen A.W."/>
            <person name="Alvarado L."/>
            <person name="Arachchi H.M."/>
            <person name="Berlin A.M."/>
            <person name="Chapman S.B."/>
            <person name="Gainer-Dewar J."/>
            <person name="Goldberg J."/>
            <person name="Griggs A."/>
            <person name="Gujja S."/>
            <person name="Hansen M."/>
            <person name="Howarth C."/>
            <person name="Imamovic A."/>
            <person name="Ireland A."/>
            <person name="Larimer J."/>
            <person name="McCowan C."/>
            <person name="Murphy C."/>
            <person name="Pearson M."/>
            <person name="Poon T.W."/>
            <person name="Priest M."/>
            <person name="Roberts A."/>
            <person name="Saif S."/>
            <person name="Shea T."/>
            <person name="Sisk P."/>
            <person name="Sykes S."/>
            <person name="Wortman J."/>
            <person name="Nusbaum C."/>
            <person name="Birren B."/>
        </authorList>
    </citation>
    <scope>NUCLEOTIDE SEQUENCE [LARGE SCALE GENOMIC DNA]</scope>
    <source>
        <strain evidence="2 3">CBS 606.96</strain>
    </source>
</reference>
<dbReference type="HOGENOM" id="CLU_044063_1_0_1"/>
<keyword evidence="3" id="KW-1185">Reference proteome</keyword>
<dbReference type="Pfam" id="PF08501">
    <property type="entry name" value="Shikimate_dh_N"/>
    <property type="match status" value="1"/>
</dbReference>
<dbReference type="eggNOG" id="KOG0692">
    <property type="taxonomic scope" value="Eukaryota"/>
</dbReference>
<dbReference type="InterPro" id="IPR022893">
    <property type="entry name" value="Shikimate_DH_fam"/>
</dbReference>
<dbReference type="STRING" id="1182542.W9XFE7"/>
<dbReference type="CDD" id="cd01065">
    <property type="entry name" value="NAD_bind_Shikimate_DH"/>
    <property type="match status" value="1"/>
</dbReference>